<evidence type="ECO:0000313" key="1">
    <source>
        <dbReference type="EMBL" id="KAJ2803809.1"/>
    </source>
</evidence>
<comment type="caution">
    <text evidence="1">The sequence shown here is derived from an EMBL/GenBank/DDBJ whole genome shotgun (WGS) entry which is preliminary data.</text>
</comment>
<organism evidence="1 2">
    <name type="scientific">Coemansia helicoidea</name>
    <dbReference type="NCBI Taxonomy" id="1286919"/>
    <lineage>
        <taxon>Eukaryota</taxon>
        <taxon>Fungi</taxon>
        <taxon>Fungi incertae sedis</taxon>
        <taxon>Zoopagomycota</taxon>
        <taxon>Kickxellomycotina</taxon>
        <taxon>Kickxellomycetes</taxon>
        <taxon>Kickxellales</taxon>
        <taxon>Kickxellaceae</taxon>
        <taxon>Coemansia</taxon>
    </lineage>
</organism>
<reference evidence="1" key="1">
    <citation type="submission" date="2022-07" db="EMBL/GenBank/DDBJ databases">
        <title>Phylogenomic reconstructions and comparative analyses of Kickxellomycotina fungi.</title>
        <authorList>
            <person name="Reynolds N.K."/>
            <person name="Stajich J.E."/>
            <person name="Barry K."/>
            <person name="Grigoriev I.V."/>
            <person name="Crous P."/>
            <person name="Smith M.E."/>
        </authorList>
    </citation>
    <scope>NUCLEOTIDE SEQUENCE</scope>
    <source>
        <strain evidence="1">BCRC 34780</strain>
    </source>
</reference>
<proteinExistence type="predicted"/>
<sequence>MPAIASVTRTEHFSSAHRLNSPQLSTEDNARVYGKCNHINGHGHNYVLETVVTGPVDAVTGMVVNISDLKQWIKAAVLDIVDHRNLDRDVAYFRTRPSTTENFAVFIWLRLARVLPAGLEHKVILWETPKNKVVFSGEGLDESDHVAVAEED</sequence>
<name>A0ACC1LAM4_9FUNG</name>
<keyword evidence="2" id="KW-1185">Reference proteome</keyword>
<dbReference type="Proteomes" id="UP001140087">
    <property type="component" value="Unassembled WGS sequence"/>
</dbReference>
<gene>
    <name evidence="1" type="ORF">H4R21_001885</name>
</gene>
<evidence type="ECO:0000313" key="2">
    <source>
        <dbReference type="Proteomes" id="UP001140087"/>
    </source>
</evidence>
<protein>
    <submittedName>
        <fullName evidence="1">Uncharacterized protein</fullName>
    </submittedName>
</protein>
<dbReference type="EMBL" id="JANBUN010000433">
    <property type="protein sequence ID" value="KAJ2803809.1"/>
    <property type="molecule type" value="Genomic_DNA"/>
</dbReference>
<accession>A0ACC1LAM4</accession>